<accession>A0A927CQ01</accession>
<evidence type="ECO:0000313" key="1">
    <source>
        <dbReference type="EMBL" id="MBD2871395.1"/>
    </source>
</evidence>
<dbReference type="Proteomes" id="UP000632125">
    <property type="component" value="Unassembled WGS sequence"/>
</dbReference>
<protein>
    <submittedName>
        <fullName evidence="1">Uncharacterized protein</fullName>
    </submittedName>
</protein>
<keyword evidence="2" id="KW-1185">Reference proteome</keyword>
<gene>
    <name evidence="1" type="ORF">IDH41_22665</name>
</gene>
<dbReference type="EMBL" id="JACXIY010000029">
    <property type="protein sequence ID" value="MBD2871395.1"/>
    <property type="molecule type" value="Genomic_DNA"/>
</dbReference>
<dbReference type="InterPro" id="IPR046064">
    <property type="entry name" value="DUF6022"/>
</dbReference>
<dbReference type="Pfam" id="PF19486">
    <property type="entry name" value="DUF6022"/>
    <property type="match status" value="1"/>
</dbReference>
<name>A0A927CQ01_9BACL</name>
<comment type="caution">
    <text evidence="1">The sequence shown here is derived from an EMBL/GenBank/DDBJ whole genome shotgun (WGS) entry which is preliminary data.</text>
</comment>
<evidence type="ECO:0000313" key="2">
    <source>
        <dbReference type="Proteomes" id="UP000632125"/>
    </source>
</evidence>
<reference evidence="1" key="1">
    <citation type="submission" date="2020-09" db="EMBL/GenBank/DDBJ databases">
        <title>A novel bacterium of genus Paenibacillus, isolated from South China Sea.</title>
        <authorList>
            <person name="Huang H."/>
            <person name="Mo K."/>
            <person name="Hu Y."/>
        </authorList>
    </citation>
    <scope>NUCLEOTIDE SEQUENCE</scope>
    <source>
        <strain evidence="1">IB182493</strain>
    </source>
</reference>
<dbReference type="AlphaFoldDB" id="A0A927CQ01"/>
<sequence length="165" mass="19180">MSQLKETFKETTMNMLAGYAEQYIENHWRQVWERNLEEIERIYARGGDSAYGFFCLKLFKPLESEIYDAGFTPRPVMPGLFPQSQEHWGPWEERERRFWSVIHMNGEAVGTLVSRVFHDHTRLRVPGPPRVYAIPETDPDKIAEALIGFDPDSGHSKGWRNGTHA</sequence>
<proteinExistence type="predicted"/>
<organism evidence="1 2">
    <name type="scientific">Paenibacillus arenilitoris</name>
    <dbReference type="NCBI Taxonomy" id="2772299"/>
    <lineage>
        <taxon>Bacteria</taxon>
        <taxon>Bacillati</taxon>
        <taxon>Bacillota</taxon>
        <taxon>Bacilli</taxon>
        <taxon>Bacillales</taxon>
        <taxon>Paenibacillaceae</taxon>
        <taxon>Paenibacillus</taxon>
    </lineage>
</organism>
<dbReference type="RefSeq" id="WP_190865152.1">
    <property type="nucleotide sequence ID" value="NZ_JACXIY010000029.1"/>
</dbReference>